<dbReference type="Proteomes" id="UP001306508">
    <property type="component" value="Unassembled WGS sequence"/>
</dbReference>
<organism evidence="2 3">
    <name type="scientific">Arxiozyma heterogenica</name>
    <dbReference type="NCBI Taxonomy" id="278026"/>
    <lineage>
        <taxon>Eukaryota</taxon>
        <taxon>Fungi</taxon>
        <taxon>Dikarya</taxon>
        <taxon>Ascomycota</taxon>
        <taxon>Saccharomycotina</taxon>
        <taxon>Saccharomycetes</taxon>
        <taxon>Saccharomycetales</taxon>
        <taxon>Saccharomycetaceae</taxon>
        <taxon>Arxiozyma</taxon>
    </lineage>
</organism>
<feature type="compositionally biased region" description="Polar residues" evidence="1">
    <location>
        <begin position="1369"/>
        <end position="1379"/>
    </location>
</feature>
<dbReference type="PANTHER" id="PTHR43503">
    <property type="entry name" value="MCG48959-RELATED"/>
    <property type="match status" value="1"/>
</dbReference>
<feature type="region of interest" description="Disordered" evidence="1">
    <location>
        <begin position="763"/>
        <end position="850"/>
    </location>
</feature>
<keyword evidence="3" id="KW-1185">Reference proteome</keyword>
<dbReference type="Gene3D" id="2.120.10.80">
    <property type="entry name" value="Kelch-type beta propeller"/>
    <property type="match status" value="1"/>
</dbReference>
<feature type="region of interest" description="Disordered" evidence="1">
    <location>
        <begin position="1329"/>
        <end position="1385"/>
    </location>
</feature>
<dbReference type="GO" id="GO:0005739">
    <property type="term" value="C:mitochondrion"/>
    <property type="evidence" value="ECO:0007669"/>
    <property type="project" value="TreeGrafter"/>
</dbReference>
<feature type="compositionally biased region" description="Polar residues" evidence="1">
    <location>
        <begin position="771"/>
        <end position="791"/>
    </location>
</feature>
<feature type="compositionally biased region" description="Polar residues" evidence="1">
    <location>
        <begin position="818"/>
        <end position="827"/>
    </location>
</feature>
<evidence type="ECO:0000313" key="3">
    <source>
        <dbReference type="Proteomes" id="UP001306508"/>
    </source>
</evidence>
<reference evidence="3" key="1">
    <citation type="submission" date="2023-07" db="EMBL/GenBank/DDBJ databases">
        <title>A draft genome of Kazachstania heterogenica Y-27499.</title>
        <authorList>
            <person name="Donic C."/>
            <person name="Kralova J.S."/>
            <person name="Fidel L."/>
            <person name="Ben-Dor S."/>
            <person name="Jung S."/>
        </authorList>
    </citation>
    <scope>NUCLEOTIDE SEQUENCE [LARGE SCALE GENOMIC DNA]</scope>
    <source>
        <strain evidence="3">Y27499</strain>
    </source>
</reference>
<feature type="region of interest" description="Disordered" evidence="1">
    <location>
        <begin position="907"/>
        <end position="927"/>
    </location>
</feature>
<feature type="compositionally biased region" description="Low complexity" evidence="1">
    <location>
        <begin position="792"/>
        <end position="806"/>
    </location>
</feature>
<name>A0AAN7WNB6_9SACH</name>
<proteinExistence type="predicted"/>
<dbReference type="EMBL" id="JAWIZZ010000038">
    <property type="protein sequence ID" value="KAK5781120.1"/>
    <property type="molecule type" value="Genomic_DNA"/>
</dbReference>
<evidence type="ECO:0000256" key="1">
    <source>
        <dbReference type="SAM" id="MobiDB-lite"/>
    </source>
</evidence>
<dbReference type="GO" id="GO:0005829">
    <property type="term" value="C:cytosol"/>
    <property type="evidence" value="ECO:0007669"/>
    <property type="project" value="TreeGrafter"/>
</dbReference>
<sequence>MTILKPSDAECFSLKLPNVVYTPKGESATFDEVVQRKLGLEYRTGAAITIARSNIYVHGGLTIPLNLNQVNTLKLQKELILYFAKQRNKDGISFQNLNQHMSSELFFLDLISRTWKHIPTTIDEQSTINKSTQLTMENDPESNTHLTITTPTAEVNKCHPLLCPLKERLYHSICFFNSALYMFGGLIVSPQNGYELVASNELWKLDLKGPKPSKWTLLSDDPSITRRFNHTMHVVNESSDTKDIKLIIVGGLTNLNEPIDTIEVYNITKNCWQNDVIPPKPLTLKTNIDSFPISLTNDRNFCILMDNNKSIIPTLAFFTPNCQNTTDISNKEVKRDDISDDNDNINLIHEKDKINRIISPITALPLIPNSEGVRMTYNGLQKKEHLVEPFNLKSPTGDNYGNNILIGGFYPDRKASSFKCFNFDTISGKWTNISIKCLDSQHAEHRFWRTFVWKSHHQAFLLGTKKNDGYLPSVQKFDHILTFSLSMINDFNNIYPSLSETPWLALGNDISNSVAPNNLNNIFKQKLTASYEQKAQEIRDSEKNDRKNSMSQFEKYTRYIAPSVDLNNIRSTFPSYAMVLGKDSLEIFGKSLSDFEFITSEGDTLGVPLYLLRKRWGRYFDLLLAKSYSNVIADYEQSGVQSALLKNTQRSSRAGSTDLSGNRRWSSISSLSHFLSRQDAENSISGVSNTSSYKTPVVTGKIENNSLPNTTVRRSDSLDEDKELLSDITPSHNNNMMSQKIQFLQPDSSRRFSSISFKIDDGDESIPPHATTGNFSNIVSNNTRSSYKNNPSSTQAHVSSSTTSSSGGLVFRVPFKENNITTTSSPNARDLYQDKINNSNNNKKRRSSLMGLPLKDKSKITYPWNFDLRHRRASHPTVSGKNDIPIVQNLQHLFSKTGSSARSSISFVSSSSDRMGKSRNGSRENSIHELQNPGFLSVTLPPQMEAPNEPLPTPSISSNHTSLYDYEISSKESPLSSRRPSYLNNYSIPDMKSSVDTVQNSLDKQLLESSSETNFQSNSLDKEKLNYSLPKTSNATFYDLSKNNSMINGMSRLSITSNTDSISSHIPMSPLDLEPLMIPRSLYMPWPTPTIRAFSEFFYTGQVSSKWLFAPVVLDILVMSKIYEIPLLYSLVSEVLYFLIGKKEKSLYLICKATEVSFKDRVEEHFENNKDKITNYLNNCSYYKDLIKIKESLEMIDDGFIEIDTLARSSRTYSESSRGSSSDGDGIDGITSWRNDMTGQLNSFFHTMYDPSPRPSLNSLGSSSGFISVPFEPRKSTIIQSPKVRKKSSLSKEIGINGPDEDQISHYGDDLLYTSPKIMLKKLSNKPESINGGYSFEPKRKKGSIPHIDPLDILTPDDTCSSSSSSNSDVITDNGSASSHTKEEKLAERSILENLNENDTVISGKSTENSSRTSLRDARYFRDIRDESLANLESSVGILSLKKMKRKIKKGEEYFDDSIDPLMKVNNPLQSPSKSQRSYSKVSVNDPFTGLNSAKLHKDNSIAKDWSSLTLESMLAANSPPPVDYIIKSIYRTAVLVNDPRLIIRCLDCLKISKALRDCKKGIKFLNITGT</sequence>
<gene>
    <name evidence="2" type="ORF">RI543_001511</name>
</gene>
<protein>
    <submittedName>
        <fullName evidence="2">Uncharacterized protein</fullName>
    </submittedName>
</protein>
<evidence type="ECO:0000313" key="2">
    <source>
        <dbReference type="EMBL" id="KAK5781120.1"/>
    </source>
</evidence>
<feature type="region of interest" description="Disordered" evidence="1">
    <location>
        <begin position="700"/>
        <end position="720"/>
    </location>
</feature>
<dbReference type="InterPro" id="IPR015915">
    <property type="entry name" value="Kelch-typ_b-propeller"/>
</dbReference>
<dbReference type="GO" id="GO:0045454">
    <property type="term" value="P:cell redox homeostasis"/>
    <property type="evidence" value="ECO:0007669"/>
    <property type="project" value="TreeGrafter"/>
</dbReference>
<comment type="caution">
    <text evidence="2">The sequence shown here is derived from an EMBL/GenBank/DDBJ whole genome shotgun (WGS) entry which is preliminary data.</text>
</comment>
<accession>A0AAN7WNB6</accession>
<feature type="compositionally biased region" description="Polar residues" evidence="1">
    <location>
        <begin position="702"/>
        <end position="712"/>
    </location>
</feature>
<dbReference type="PANTHER" id="PTHR43503:SF2">
    <property type="entry name" value="NEGATIVE REGULATOR OF SPORULATION MDS3-RELATED"/>
    <property type="match status" value="1"/>
</dbReference>
<dbReference type="SUPFAM" id="SSF117281">
    <property type="entry name" value="Kelch motif"/>
    <property type="match status" value="1"/>
</dbReference>